<dbReference type="NCBIfam" id="NF033683">
    <property type="entry name" value="di_4Fe-4S_YfhL"/>
    <property type="match status" value="1"/>
</dbReference>
<dbReference type="GO" id="GO:0005737">
    <property type="term" value="C:cytoplasm"/>
    <property type="evidence" value="ECO:0007669"/>
    <property type="project" value="TreeGrafter"/>
</dbReference>
<dbReference type="eggNOG" id="COG1145">
    <property type="taxonomic scope" value="Bacteria"/>
</dbReference>
<evidence type="ECO:0000256" key="3">
    <source>
        <dbReference type="ARBA" id="ARBA00023004"/>
    </source>
</evidence>
<sequence>MALLITDQCINCDMCLPECPNEAIYEGDKVYEIDVARCTECVGFYDYQTCVSVCPIECIIPHPEHVETKEQLQEKFNQLNLFGINNKAN</sequence>
<accession>A0A1E8E516</accession>
<name>A0A1E8E516_9GAMM</name>
<dbReference type="InterPro" id="IPR017896">
    <property type="entry name" value="4Fe4S_Fe-S-bd"/>
</dbReference>
<dbReference type="InterPro" id="IPR050157">
    <property type="entry name" value="PSI_iron-sulfur_center"/>
</dbReference>
<dbReference type="InterPro" id="IPR047927">
    <property type="entry name" value="YfhL-like"/>
</dbReference>
<dbReference type="Pfam" id="PF00037">
    <property type="entry name" value="Fer4"/>
    <property type="match status" value="1"/>
</dbReference>
<dbReference type="RefSeq" id="WP_019836654.1">
    <property type="nucleotide sequence ID" value="NZ_CP183897.1"/>
</dbReference>
<dbReference type="PANTHER" id="PTHR24960:SF79">
    <property type="entry name" value="PHOTOSYSTEM I IRON-SULFUR CENTER"/>
    <property type="match status" value="1"/>
</dbReference>
<dbReference type="PROSITE" id="PS00198">
    <property type="entry name" value="4FE4S_FER_1"/>
    <property type="match status" value="1"/>
</dbReference>
<evidence type="ECO:0000313" key="7">
    <source>
        <dbReference type="Proteomes" id="UP000186931"/>
    </source>
</evidence>
<evidence type="ECO:0000256" key="1">
    <source>
        <dbReference type="ARBA" id="ARBA00022485"/>
    </source>
</evidence>
<evidence type="ECO:0000259" key="5">
    <source>
        <dbReference type="PROSITE" id="PS51379"/>
    </source>
</evidence>
<keyword evidence="4" id="KW-0411">Iron-sulfur</keyword>
<dbReference type="InterPro" id="IPR017900">
    <property type="entry name" value="4Fe4S_Fe_S_CS"/>
</dbReference>
<dbReference type="STRING" id="202956.BJN41_00960"/>
<dbReference type="Proteomes" id="UP000186931">
    <property type="component" value="Unassembled WGS sequence"/>
</dbReference>
<dbReference type="PANTHER" id="PTHR24960">
    <property type="entry name" value="PHOTOSYSTEM I IRON-SULFUR CENTER-RELATED"/>
    <property type="match status" value="1"/>
</dbReference>
<evidence type="ECO:0000256" key="4">
    <source>
        <dbReference type="ARBA" id="ARBA00023014"/>
    </source>
</evidence>
<reference evidence="6 7" key="1">
    <citation type="submission" date="2016-10" db="EMBL/GenBank/DDBJ databases">
        <title>Genome of airborne Acinetobacter sp. 5-2Ac02 in the hospital environment: Species near to Acinetobacter towneri.</title>
        <authorList>
            <person name="Barbosa B."/>
            <person name="Fernandez-Garcia L."/>
            <person name="Gato E."/>
            <person name="Leao R."/>
            <person name="Albano R."/>
            <person name="Fernandez B."/>
            <person name="Fernandez-Cuenca F."/>
            <person name="Marques E."/>
            <person name="Tomas M."/>
        </authorList>
    </citation>
    <scope>NUCLEOTIDE SEQUENCE [LARGE SCALE GENOMIC DNA]</scope>
    <source>
        <strain evidence="6 7">5-2Ac02</strain>
    </source>
</reference>
<organism evidence="6 7">
    <name type="scientific">Acinetobacter towneri</name>
    <dbReference type="NCBI Taxonomy" id="202956"/>
    <lineage>
        <taxon>Bacteria</taxon>
        <taxon>Pseudomonadati</taxon>
        <taxon>Pseudomonadota</taxon>
        <taxon>Gammaproteobacteria</taxon>
        <taxon>Moraxellales</taxon>
        <taxon>Moraxellaceae</taxon>
        <taxon>Acinetobacter</taxon>
    </lineage>
</organism>
<evidence type="ECO:0000256" key="2">
    <source>
        <dbReference type="ARBA" id="ARBA00022723"/>
    </source>
</evidence>
<comment type="caution">
    <text evidence="6">The sequence shown here is derived from an EMBL/GenBank/DDBJ whole genome shotgun (WGS) entry which is preliminary data.</text>
</comment>
<dbReference type="SUPFAM" id="SSF54862">
    <property type="entry name" value="4Fe-4S ferredoxins"/>
    <property type="match status" value="1"/>
</dbReference>
<keyword evidence="1" id="KW-0004">4Fe-4S</keyword>
<dbReference type="GO" id="GO:0046872">
    <property type="term" value="F:metal ion binding"/>
    <property type="evidence" value="ECO:0007669"/>
    <property type="project" value="UniProtKB-KW"/>
</dbReference>
<keyword evidence="3" id="KW-0408">Iron</keyword>
<dbReference type="PROSITE" id="PS51379">
    <property type="entry name" value="4FE4S_FER_2"/>
    <property type="match status" value="1"/>
</dbReference>
<gene>
    <name evidence="6" type="ORF">BJN41_00960</name>
</gene>
<feature type="domain" description="4Fe-4S ferredoxin-type" evidence="5">
    <location>
        <begin position="1"/>
        <end position="29"/>
    </location>
</feature>
<protein>
    <submittedName>
        <fullName evidence="6">(4Fe-4S)-binding protein</fullName>
    </submittedName>
</protein>
<dbReference type="AlphaFoldDB" id="A0A1E8E516"/>
<evidence type="ECO:0000313" key="6">
    <source>
        <dbReference type="EMBL" id="OFE44727.1"/>
    </source>
</evidence>
<dbReference type="GO" id="GO:0051539">
    <property type="term" value="F:4 iron, 4 sulfur cluster binding"/>
    <property type="evidence" value="ECO:0007669"/>
    <property type="project" value="UniProtKB-KW"/>
</dbReference>
<proteinExistence type="predicted"/>
<dbReference type="EMBL" id="MKQS01000001">
    <property type="protein sequence ID" value="OFE44727.1"/>
    <property type="molecule type" value="Genomic_DNA"/>
</dbReference>
<keyword evidence="2" id="KW-0479">Metal-binding</keyword>
<dbReference type="Gene3D" id="3.30.70.20">
    <property type="match status" value="1"/>
</dbReference>